<protein>
    <submittedName>
        <fullName evidence="1">Uncharacterized protein</fullName>
    </submittedName>
</protein>
<keyword evidence="2" id="KW-1185">Reference proteome</keyword>
<reference evidence="1 2" key="1">
    <citation type="submission" date="2019-07" db="EMBL/GenBank/DDBJ databases">
        <title>Whole genome shotgun sequence of Gluconobacter kanchanaburiensis NBRC 103587.</title>
        <authorList>
            <person name="Hosoyama A."/>
            <person name="Uohara A."/>
            <person name="Ohji S."/>
            <person name="Ichikawa N."/>
        </authorList>
    </citation>
    <scope>NUCLEOTIDE SEQUENCE [LARGE SCALE GENOMIC DNA]</scope>
    <source>
        <strain evidence="1 2">NBRC 103587</strain>
    </source>
</reference>
<comment type="caution">
    <text evidence="1">The sequence shown here is derived from an EMBL/GenBank/DDBJ whole genome shotgun (WGS) entry which is preliminary data.</text>
</comment>
<organism evidence="1 2">
    <name type="scientific">Gluconobacter kanchanaburiensis NBRC 103587</name>
    <dbReference type="NCBI Taxonomy" id="1307948"/>
    <lineage>
        <taxon>Bacteria</taxon>
        <taxon>Pseudomonadati</taxon>
        <taxon>Pseudomonadota</taxon>
        <taxon>Alphaproteobacteria</taxon>
        <taxon>Acetobacterales</taxon>
        <taxon>Acetobacteraceae</taxon>
        <taxon>Gluconobacter</taxon>
    </lineage>
</organism>
<sequence length="61" mass="7111">MPFPVVEPSPPPFNESLFADPLDAQDASYFAASERIARRWEREIFIARSYFVPEYEAQEKT</sequence>
<proteinExistence type="predicted"/>
<dbReference type="AlphaFoldDB" id="A0A511B807"/>
<evidence type="ECO:0000313" key="1">
    <source>
        <dbReference type="EMBL" id="GEK96595.1"/>
    </source>
</evidence>
<accession>A0A511B807</accession>
<evidence type="ECO:0000313" key="2">
    <source>
        <dbReference type="Proteomes" id="UP000321079"/>
    </source>
</evidence>
<dbReference type="Proteomes" id="UP000321079">
    <property type="component" value="Unassembled WGS sequence"/>
</dbReference>
<name>A0A511B807_9PROT</name>
<dbReference type="EMBL" id="BJVA01000009">
    <property type="protein sequence ID" value="GEK96595.1"/>
    <property type="molecule type" value="Genomic_DNA"/>
</dbReference>
<gene>
    <name evidence="1" type="ORF">GKA01_17920</name>
</gene>